<accession>A0ACB9G2I0</accession>
<proteinExistence type="predicted"/>
<evidence type="ECO:0000313" key="2">
    <source>
        <dbReference type="Proteomes" id="UP001056120"/>
    </source>
</evidence>
<name>A0ACB9G2I0_9ASTR</name>
<sequence length="105" mass="12202">MVTTTLMLVTIDELTISKQLHPYFASSRSKSLFLFENQENPNILRERERERWEEESTGKLSEFSSTSLIRSLTRLKMVALTGSGLYLLVLCPYKSHFQRKLSDEV</sequence>
<gene>
    <name evidence="1" type="ORF">L1987_47034</name>
</gene>
<reference evidence="2" key="1">
    <citation type="journal article" date="2022" name="Mol. Ecol. Resour.">
        <title>The genomes of chicory, endive, great burdock and yacon provide insights into Asteraceae palaeo-polyploidization history and plant inulin production.</title>
        <authorList>
            <person name="Fan W."/>
            <person name="Wang S."/>
            <person name="Wang H."/>
            <person name="Wang A."/>
            <person name="Jiang F."/>
            <person name="Liu H."/>
            <person name="Zhao H."/>
            <person name="Xu D."/>
            <person name="Zhang Y."/>
        </authorList>
    </citation>
    <scope>NUCLEOTIDE SEQUENCE [LARGE SCALE GENOMIC DNA]</scope>
    <source>
        <strain evidence="2">cv. Yunnan</strain>
    </source>
</reference>
<dbReference type="Proteomes" id="UP001056120">
    <property type="component" value="Linkage Group LG15"/>
</dbReference>
<dbReference type="EMBL" id="CM042032">
    <property type="protein sequence ID" value="KAI3777236.1"/>
    <property type="molecule type" value="Genomic_DNA"/>
</dbReference>
<comment type="caution">
    <text evidence="1">The sequence shown here is derived from an EMBL/GenBank/DDBJ whole genome shotgun (WGS) entry which is preliminary data.</text>
</comment>
<keyword evidence="2" id="KW-1185">Reference proteome</keyword>
<protein>
    <submittedName>
        <fullName evidence="1">Uncharacterized protein</fullName>
    </submittedName>
</protein>
<reference evidence="1 2" key="2">
    <citation type="journal article" date="2022" name="Mol. Ecol. Resour.">
        <title>The genomes of chicory, endive, great burdock and yacon provide insights into Asteraceae paleo-polyploidization history and plant inulin production.</title>
        <authorList>
            <person name="Fan W."/>
            <person name="Wang S."/>
            <person name="Wang H."/>
            <person name="Wang A."/>
            <person name="Jiang F."/>
            <person name="Liu H."/>
            <person name="Zhao H."/>
            <person name="Xu D."/>
            <person name="Zhang Y."/>
        </authorList>
    </citation>
    <scope>NUCLEOTIDE SEQUENCE [LARGE SCALE GENOMIC DNA]</scope>
    <source>
        <strain evidence="2">cv. Yunnan</strain>
        <tissue evidence="1">Leaves</tissue>
    </source>
</reference>
<evidence type="ECO:0000313" key="1">
    <source>
        <dbReference type="EMBL" id="KAI3777236.1"/>
    </source>
</evidence>
<organism evidence="1 2">
    <name type="scientific">Smallanthus sonchifolius</name>
    <dbReference type="NCBI Taxonomy" id="185202"/>
    <lineage>
        <taxon>Eukaryota</taxon>
        <taxon>Viridiplantae</taxon>
        <taxon>Streptophyta</taxon>
        <taxon>Embryophyta</taxon>
        <taxon>Tracheophyta</taxon>
        <taxon>Spermatophyta</taxon>
        <taxon>Magnoliopsida</taxon>
        <taxon>eudicotyledons</taxon>
        <taxon>Gunneridae</taxon>
        <taxon>Pentapetalae</taxon>
        <taxon>asterids</taxon>
        <taxon>campanulids</taxon>
        <taxon>Asterales</taxon>
        <taxon>Asteraceae</taxon>
        <taxon>Asteroideae</taxon>
        <taxon>Heliantheae alliance</taxon>
        <taxon>Millerieae</taxon>
        <taxon>Smallanthus</taxon>
    </lineage>
</organism>